<organism evidence="2 3">
    <name type="scientific">Conexibacter stalactiti</name>
    <dbReference type="NCBI Taxonomy" id="1940611"/>
    <lineage>
        <taxon>Bacteria</taxon>
        <taxon>Bacillati</taxon>
        <taxon>Actinomycetota</taxon>
        <taxon>Thermoleophilia</taxon>
        <taxon>Solirubrobacterales</taxon>
        <taxon>Conexibacteraceae</taxon>
        <taxon>Conexibacter</taxon>
    </lineage>
</organism>
<evidence type="ECO:0000313" key="3">
    <source>
        <dbReference type="Proteomes" id="UP001284601"/>
    </source>
</evidence>
<evidence type="ECO:0000256" key="1">
    <source>
        <dbReference type="SAM" id="SignalP"/>
    </source>
</evidence>
<dbReference type="InterPro" id="IPR051923">
    <property type="entry name" value="Glycosyl_Hydrolase_39"/>
</dbReference>
<dbReference type="Proteomes" id="UP001284601">
    <property type="component" value="Unassembled WGS sequence"/>
</dbReference>
<proteinExistence type="predicted"/>
<reference evidence="2 3" key="2">
    <citation type="submission" date="2023-10" db="EMBL/GenBank/DDBJ databases">
        <authorList>
            <person name="Han X.F."/>
        </authorList>
    </citation>
    <scope>NUCLEOTIDE SEQUENCE [LARGE SCALE GENOMIC DNA]</scope>
    <source>
        <strain evidence="2 3">KCTC 39840</strain>
    </source>
</reference>
<accession>A0ABU4HV03</accession>
<sequence length="479" mass="52441">MKEDAFVRQRILLLLVSALALLVPAVAASANSSQFTTVEAPRELTTTDVSPDPTLDEIQSLGADGIRIQLGWRFLAPSPESRTKPSFNATDPAAYSGWEKYDRAIDGARERGLLVHLTITGAAPTWGTAGKDPEGLNRPDPAEFGKFATAVGRRYGARVAYWSVWNEPNLGKLLKPIYDGSSNRLLSPITYRNLYVRAYSGLRAANVRKPILVGELAPQRNSSRTFGTVAPIDFLRGMLCLDKNYKPVKVNGQRCSKLPTQGFAMHPYSTQAGPFLRPADQGNVVIGVLDRLTRALDRAAAAGAIASRLPLYLTEFGVQSKPDGLIGVPLDKQSDFRSIAERIAFLNPRVKSFSQYLMRDDDNPTGRAYGSFESGLYLYKGNKPKPALYGFRLPLVVVPRSATSATLWGLVRPAKGAGSVTVQYRDSGAWKTLGRQRFDGKGYWTRTVSTTAKRSWRVSWTAPDGETYAGPATRAHTKP</sequence>
<keyword evidence="1" id="KW-0732">Signal</keyword>
<dbReference type="SUPFAM" id="SSF51445">
    <property type="entry name" value="(Trans)glycosidases"/>
    <property type="match status" value="1"/>
</dbReference>
<reference evidence="3" key="1">
    <citation type="submission" date="2023-07" db="EMBL/GenBank/DDBJ databases">
        <title>Conexibacter stalactiti sp. nov., isolated from stalactites in a lava cave and emended description of the genus Conexibacter.</title>
        <authorList>
            <person name="Lee S.D."/>
        </authorList>
    </citation>
    <scope>NUCLEOTIDE SEQUENCE [LARGE SCALE GENOMIC DNA]</scope>
    <source>
        <strain evidence="3">KCTC 39840</strain>
    </source>
</reference>
<feature type="signal peptide" evidence="1">
    <location>
        <begin position="1"/>
        <end position="27"/>
    </location>
</feature>
<evidence type="ECO:0008006" key="4">
    <source>
        <dbReference type="Google" id="ProtNLM"/>
    </source>
</evidence>
<dbReference type="EMBL" id="JAWSTH010000054">
    <property type="protein sequence ID" value="MDW5596375.1"/>
    <property type="molecule type" value="Genomic_DNA"/>
</dbReference>
<dbReference type="RefSeq" id="WP_318598758.1">
    <property type="nucleotide sequence ID" value="NZ_JAWSTH010000054.1"/>
</dbReference>
<evidence type="ECO:0000313" key="2">
    <source>
        <dbReference type="EMBL" id="MDW5596375.1"/>
    </source>
</evidence>
<comment type="caution">
    <text evidence="2">The sequence shown here is derived from an EMBL/GenBank/DDBJ whole genome shotgun (WGS) entry which is preliminary data.</text>
</comment>
<dbReference type="InterPro" id="IPR017853">
    <property type="entry name" value="GH"/>
</dbReference>
<keyword evidence="3" id="KW-1185">Reference proteome</keyword>
<protein>
    <recommendedName>
        <fullName evidence="4">Glycoside hydrolase family 5 domain-containing protein</fullName>
    </recommendedName>
</protein>
<feature type="chain" id="PRO_5045921420" description="Glycoside hydrolase family 5 domain-containing protein" evidence="1">
    <location>
        <begin position="28"/>
        <end position="479"/>
    </location>
</feature>
<name>A0ABU4HV03_9ACTN</name>
<dbReference type="PANTHER" id="PTHR12631">
    <property type="entry name" value="ALPHA-L-IDURONIDASE"/>
    <property type="match status" value="1"/>
</dbReference>
<dbReference type="Gene3D" id="3.20.20.80">
    <property type="entry name" value="Glycosidases"/>
    <property type="match status" value="1"/>
</dbReference>
<gene>
    <name evidence="2" type="ORF">R7226_18660</name>
</gene>
<dbReference type="PANTHER" id="PTHR12631:SF10">
    <property type="entry name" value="BETA-XYLOSIDASE-LIKE PROTEIN-RELATED"/>
    <property type="match status" value="1"/>
</dbReference>